<feature type="transmembrane region" description="Helical" evidence="5">
    <location>
        <begin position="305"/>
        <end position="323"/>
    </location>
</feature>
<feature type="transmembrane region" description="Helical" evidence="5">
    <location>
        <begin position="211"/>
        <end position="231"/>
    </location>
</feature>
<comment type="subcellular location">
    <subcellularLocation>
        <location evidence="1">Cell membrane</location>
        <topology evidence="1">Multi-pass membrane protein</topology>
    </subcellularLocation>
</comment>
<protein>
    <submittedName>
        <fullName evidence="7">Uncharacterized MFS-type transporter</fullName>
    </submittedName>
</protein>
<keyword evidence="4 5" id="KW-0472">Membrane</keyword>
<feature type="transmembrane region" description="Helical" evidence="5">
    <location>
        <begin position="237"/>
        <end position="255"/>
    </location>
</feature>
<dbReference type="Gene3D" id="1.20.1250.20">
    <property type="entry name" value="MFS general substrate transporter like domains"/>
    <property type="match status" value="2"/>
</dbReference>
<feature type="transmembrane region" description="Helical" evidence="5">
    <location>
        <begin position="116"/>
        <end position="137"/>
    </location>
</feature>
<feature type="transmembrane region" description="Helical" evidence="5">
    <location>
        <begin position="60"/>
        <end position="80"/>
    </location>
</feature>
<dbReference type="InterPro" id="IPR020846">
    <property type="entry name" value="MFS_dom"/>
</dbReference>
<dbReference type="InterPro" id="IPR011701">
    <property type="entry name" value="MFS"/>
</dbReference>
<evidence type="ECO:0000313" key="7">
    <source>
        <dbReference type="EMBL" id="CAA9210991.1"/>
    </source>
</evidence>
<gene>
    <name evidence="7" type="ORF">AVDCRST_MAG93-20</name>
</gene>
<evidence type="ECO:0000256" key="5">
    <source>
        <dbReference type="SAM" id="Phobius"/>
    </source>
</evidence>
<accession>A0A6J4H227</accession>
<feature type="transmembrane region" description="Helical" evidence="5">
    <location>
        <begin position="25"/>
        <end position="48"/>
    </location>
</feature>
<evidence type="ECO:0000256" key="1">
    <source>
        <dbReference type="ARBA" id="ARBA00004651"/>
    </source>
</evidence>
<reference evidence="7" key="1">
    <citation type="submission" date="2020-02" db="EMBL/GenBank/DDBJ databases">
        <authorList>
            <person name="Meier V. D."/>
        </authorList>
    </citation>
    <scope>NUCLEOTIDE SEQUENCE</scope>
    <source>
        <strain evidence="7">AVDCRST_MAG93</strain>
    </source>
</reference>
<feature type="transmembrane region" description="Helical" evidence="5">
    <location>
        <begin position="177"/>
        <end position="199"/>
    </location>
</feature>
<evidence type="ECO:0000256" key="2">
    <source>
        <dbReference type="ARBA" id="ARBA00022692"/>
    </source>
</evidence>
<feature type="non-terminal residue" evidence="7">
    <location>
        <position position="361"/>
    </location>
</feature>
<feature type="transmembrane region" description="Helical" evidence="5">
    <location>
        <begin position="92"/>
        <end position="110"/>
    </location>
</feature>
<dbReference type="Pfam" id="PF07690">
    <property type="entry name" value="MFS_1"/>
    <property type="match status" value="1"/>
</dbReference>
<keyword evidence="2 5" id="KW-0812">Transmembrane</keyword>
<feature type="transmembrane region" description="Helical" evidence="5">
    <location>
        <begin position="149"/>
        <end position="171"/>
    </location>
</feature>
<feature type="domain" description="Major facilitator superfamily (MFS) profile" evidence="6">
    <location>
        <begin position="26"/>
        <end position="361"/>
    </location>
</feature>
<organism evidence="7">
    <name type="scientific">uncultured Chloroflexia bacterium</name>
    <dbReference type="NCBI Taxonomy" id="1672391"/>
    <lineage>
        <taxon>Bacteria</taxon>
        <taxon>Bacillati</taxon>
        <taxon>Chloroflexota</taxon>
        <taxon>Chloroflexia</taxon>
        <taxon>environmental samples</taxon>
    </lineage>
</organism>
<dbReference type="GO" id="GO:0005886">
    <property type="term" value="C:plasma membrane"/>
    <property type="evidence" value="ECO:0007669"/>
    <property type="project" value="UniProtKB-SubCell"/>
</dbReference>
<dbReference type="PANTHER" id="PTHR23501">
    <property type="entry name" value="MAJOR FACILITATOR SUPERFAMILY"/>
    <property type="match status" value="1"/>
</dbReference>
<keyword evidence="3 5" id="KW-1133">Transmembrane helix</keyword>
<evidence type="ECO:0000256" key="3">
    <source>
        <dbReference type="ARBA" id="ARBA00022989"/>
    </source>
</evidence>
<name>A0A6J4H227_9CHLR</name>
<dbReference type="GO" id="GO:0022857">
    <property type="term" value="F:transmembrane transporter activity"/>
    <property type="evidence" value="ECO:0007669"/>
    <property type="project" value="InterPro"/>
</dbReference>
<evidence type="ECO:0000259" key="6">
    <source>
        <dbReference type="PROSITE" id="PS50850"/>
    </source>
</evidence>
<dbReference type="PROSITE" id="PS50850">
    <property type="entry name" value="MFS"/>
    <property type="match status" value="1"/>
</dbReference>
<dbReference type="EMBL" id="CADCTR010000007">
    <property type="protein sequence ID" value="CAA9210991.1"/>
    <property type="molecule type" value="Genomic_DNA"/>
</dbReference>
<proteinExistence type="predicted"/>
<evidence type="ECO:0000256" key="4">
    <source>
        <dbReference type="ARBA" id="ARBA00023136"/>
    </source>
</evidence>
<feature type="transmembrane region" description="Helical" evidence="5">
    <location>
        <begin position="267"/>
        <end position="285"/>
    </location>
</feature>
<dbReference type="InterPro" id="IPR036259">
    <property type="entry name" value="MFS_trans_sf"/>
</dbReference>
<dbReference type="AlphaFoldDB" id="A0A6J4H227"/>
<feature type="transmembrane region" description="Helical" evidence="5">
    <location>
        <begin position="335"/>
        <end position="359"/>
    </location>
</feature>
<dbReference type="SUPFAM" id="SSF103473">
    <property type="entry name" value="MFS general substrate transporter"/>
    <property type="match status" value="1"/>
</dbReference>
<sequence length="361" mass="36747">MLAERDQPTLPTAVPHSIWESGLRWLTAGLVLTTVAVAFEALAVATILPATATELGGVDLYGWAFSAFLLTNLVGITVAGSEADRQGPIRPFLVGVGLFIIGLIVGGIATSMPMLIAGRALQGFGGGVINAVAYAAIARAYPDALKPHMLAVMATAWVVPGLIGPAIAGVIADLFGWRSVFLGLAPFPLLAALMTLSGLRTLGGGSRQPREWSSTFAAIVLAVGAGILLAGLAASSLVMLIVLVSVGGLIGIVALQRLLPPGSLRAASGMPAAILTSGILNLAFFGTDAYVPLGLTEVRGQTATTAGLTLTAATLTWTAGSWLQARLARSTSRRTLTSFGLIITAIGCGSIATVMLPAVSI</sequence>
<dbReference type="PANTHER" id="PTHR23501:SF154">
    <property type="entry name" value="MULTIDRUG-EFFLUX TRANSPORTER RV1634-RELATED"/>
    <property type="match status" value="1"/>
</dbReference>